<comment type="caution">
    <text evidence="2">The sequence shown here is derived from an EMBL/GenBank/DDBJ whole genome shotgun (WGS) entry which is preliminary data.</text>
</comment>
<evidence type="ECO:0000313" key="3">
    <source>
        <dbReference type="Proteomes" id="UP000765509"/>
    </source>
</evidence>
<dbReference type="AlphaFoldDB" id="A0A9Q3CIN8"/>
<protein>
    <submittedName>
        <fullName evidence="2">Uncharacterized protein</fullName>
    </submittedName>
</protein>
<dbReference type="EMBL" id="AVOT02007332">
    <property type="protein sequence ID" value="MBW0483658.1"/>
    <property type="molecule type" value="Genomic_DNA"/>
</dbReference>
<accession>A0A9Q3CIN8</accession>
<feature type="region of interest" description="Disordered" evidence="1">
    <location>
        <begin position="30"/>
        <end position="110"/>
    </location>
</feature>
<dbReference type="Proteomes" id="UP000765509">
    <property type="component" value="Unassembled WGS sequence"/>
</dbReference>
<keyword evidence="3" id="KW-1185">Reference proteome</keyword>
<proteinExistence type="predicted"/>
<feature type="compositionally biased region" description="Basic and acidic residues" evidence="1">
    <location>
        <begin position="91"/>
        <end position="100"/>
    </location>
</feature>
<name>A0A9Q3CIN8_9BASI</name>
<evidence type="ECO:0000313" key="2">
    <source>
        <dbReference type="EMBL" id="MBW0483658.1"/>
    </source>
</evidence>
<reference evidence="2" key="1">
    <citation type="submission" date="2021-03" db="EMBL/GenBank/DDBJ databases">
        <title>Draft genome sequence of rust myrtle Austropuccinia psidii MF-1, a brazilian biotype.</title>
        <authorList>
            <person name="Quecine M.C."/>
            <person name="Pachon D.M.R."/>
            <person name="Bonatelli M.L."/>
            <person name="Correr F.H."/>
            <person name="Franceschini L.M."/>
            <person name="Leite T.F."/>
            <person name="Margarido G.R.A."/>
            <person name="Almeida C.A."/>
            <person name="Ferrarezi J.A."/>
            <person name="Labate C.A."/>
        </authorList>
    </citation>
    <scope>NUCLEOTIDE SEQUENCE</scope>
    <source>
        <strain evidence="2">MF-1</strain>
    </source>
</reference>
<organism evidence="2 3">
    <name type="scientific">Austropuccinia psidii MF-1</name>
    <dbReference type="NCBI Taxonomy" id="1389203"/>
    <lineage>
        <taxon>Eukaryota</taxon>
        <taxon>Fungi</taxon>
        <taxon>Dikarya</taxon>
        <taxon>Basidiomycota</taxon>
        <taxon>Pucciniomycotina</taxon>
        <taxon>Pucciniomycetes</taxon>
        <taxon>Pucciniales</taxon>
        <taxon>Sphaerophragmiaceae</taxon>
        <taxon>Austropuccinia</taxon>
    </lineage>
</organism>
<evidence type="ECO:0000256" key="1">
    <source>
        <dbReference type="SAM" id="MobiDB-lite"/>
    </source>
</evidence>
<gene>
    <name evidence="2" type="ORF">O181_023373</name>
</gene>
<sequence length="110" mass="12203">MIWGGFCAAYHSTIFFLGWSHEFARNGPTGLPPLHRANGASPVDTRLTSPPANGRQRTHPYRSFQQSMARTKRNTQDGVAGTFARPQSNQKHLEVDEKPNIEALPTSDGR</sequence>